<dbReference type="STRING" id="1475481.GCA_000953855_02164"/>
<dbReference type="GO" id="GO:0051117">
    <property type="term" value="F:ATPase binding"/>
    <property type="evidence" value="ECO:0007669"/>
    <property type="project" value="TreeGrafter"/>
</dbReference>
<evidence type="ECO:0000256" key="6">
    <source>
        <dbReference type="RuleBase" id="RU003567"/>
    </source>
</evidence>
<proteinExistence type="inferred from homology"/>
<dbReference type="Proteomes" id="UP000253740">
    <property type="component" value="Unassembled WGS sequence"/>
</dbReference>
<keyword evidence="3" id="KW-0645">Protease</keyword>
<evidence type="ECO:0000256" key="2">
    <source>
        <dbReference type="ARBA" id="ARBA00022490"/>
    </source>
</evidence>
<dbReference type="CDD" id="cd07016">
    <property type="entry name" value="S14_ClpP_1"/>
    <property type="match status" value="1"/>
</dbReference>
<evidence type="ECO:0000256" key="5">
    <source>
        <dbReference type="ARBA" id="ARBA00022825"/>
    </source>
</evidence>
<gene>
    <name evidence="8" type="ORF">MBSD_0367</name>
    <name evidence="9" type="ORF">MBSD_n2116</name>
</gene>
<sequence>MNRDPSRLLALQAKNKDAPRAYRIENAANEATIYLYDVIGYDWWTGGGITALQFAADLNALRGIDTVHLRFNSPGGDVFDGRAIAAALDAFPAKKVGHVDGWAASAASFILMHCDAVEIAAGAMIMIHNGWTIAAGDNRVMADTAALLQKIDAAIQDDYMRRVNVERQQVVDWMNAETWFTAEEAVQHGLADRIASGDGAKARAAWNVEAYAHAPAADPAPVAEEPQNVADEPEADTPENPTADAEHAHRLRMVAVASLTPA</sequence>
<evidence type="ECO:0000313" key="8">
    <source>
        <dbReference type="EMBL" id="GAN43854.1"/>
    </source>
</evidence>
<evidence type="ECO:0000256" key="1">
    <source>
        <dbReference type="ARBA" id="ARBA00007039"/>
    </source>
</evidence>
<keyword evidence="4" id="KW-0378">Hydrolase</keyword>
<organism evidence="9">
    <name type="scientific">Mizugakiibacter sediminis</name>
    <dbReference type="NCBI Taxonomy" id="1475481"/>
    <lineage>
        <taxon>Bacteria</taxon>
        <taxon>Pseudomonadati</taxon>
        <taxon>Pseudomonadota</taxon>
        <taxon>Gammaproteobacteria</taxon>
        <taxon>Lysobacterales</taxon>
        <taxon>Rhodanobacteraceae</taxon>
        <taxon>Mizugakiibacter</taxon>
    </lineage>
</organism>
<dbReference type="AlphaFoldDB" id="A0A0K8QQ35"/>
<evidence type="ECO:0000313" key="9">
    <source>
        <dbReference type="EMBL" id="GAP66801.1"/>
    </source>
</evidence>
<keyword evidence="2" id="KW-0963">Cytoplasm</keyword>
<dbReference type="Pfam" id="PF00574">
    <property type="entry name" value="CLP_protease"/>
    <property type="match status" value="1"/>
</dbReference>
<dbReference type="InterPro" id="IPR029045">
    <property type="entry name" value="ClpP/crotonase-like_dom_sf"/>
</dbReference>
<dbReference type="GO" id="GO:0009368">
    <property type="term" value="C:endopeptidase Clp complex"/>
    <property type="evidence" value="ECO:0007669"/>
    <property type="project" value="TreeGrafter"/>
</dbReference>
<dbReference type="GO" id="GO:0006515">
    <property type="term" value="P:protein quality control for misfolded or incompletely synthesized proteins"/>
    <property type="evidence" value="ECO:0007669"/>
    <property type="project" value="TreeGrafter"/>
</dbReference>
<dbReference type="NCBIfam" id="NF045542">
    <property type="entry name" value="Clp_rel_HeadMat"/>
    <property type="match status" value="1"/>
</dbReference>
<evidence type="ECO:0000256" key="4">
    <source>
        <dbReference type="ARBA" id="ARBA00022801"/>
    </source>
</evidence>
<dbReference type="EMBL" id="DF970235">
    <property type="protein sequence ID" value="GAP66801.1"/>
    <property type="molecule type" value="Genomic_DNA"/>
</dbReference>
<dbReference type="HOGENOM" id="CLU_052762_1_0_6"/>
<keyword evidence="5" id="KW-0720">Serine protease</keyword>
<dbReference type="SUPFAM" id="SSF52096">
    <property type="entry name" value="ClpP/crotonase"/>
    <property type="match status" value="1"/>
</dbReference>
<reference evidence="9" key="2">
    <citation type="submission" date="2015-08" db="EMBL/GenBank/DDBJ databases">
        <title>Complete DNA Sequence of Pseudomonas syringae pv. actinidiae, the Causal Agent of Kiwifruit Canker Disease.</title>
        <authorList>
            <person name="Rikkerink E.H.A."/>
            <person name="Fineran P.C."/>
        </authorList>
    </citation>
    <scope>NUCLEOTIDE SEQUENCE</scope>
    <source>
        <strain evidence="9">SkMP5</strain>
    </source>
</reference>
<evidence type="ECO:0000256" key="3">
    <source>
        <dbReference type="ARBA" id="ARBA00022670"/>
    </source>
</evidence>
<keyword evidence="10" id="KW-1185">Reference proteome</keyword>
<dbReference type="RefSeq" id="WP_062537390.1">
    <property type="nucleotide sequence ID" value="NZ_DF970235.1"/>
</dbReference>
<dbReference type="GO" id="GO:0004176">
    <property type="term" value="F:ATP-dependent peptidase activity"/>
    <property type="evidence" value="ECO:0007669"/>
    <property type="project" value="InterPro"/>
</dbReference>
<dbReference type="PANTHER" id="PTHR10381:SF70">
    <property type="entry name" value="ATP-DEPENDENT CLP PROTEASE PROTEOLYTIC SUBUNIT"/>
    <property type="match status" value="1"/>
</dbReference>
<dbReference type="InterPro" id="IPR001907">
    <property type="entry name" value="ClpP"/>
</dbReference>
<feature type="region of interest" description="Disordered" evidence="7">
    <location>
        <begin position="216"/>
        <end position="248"/>
    </location>
</feature>
<evidence type="ECO:0000256" key="7">
    <source>
        <dbReference type="SAM" id="MobiDB-lite"/>
    </source>
</evidence>
<feature type="compositionally biased region" description="Low complexity" evidence="7">
    <location>
        <begin position="216"/>
        <end position="226"/>
    </location>
</feature>
<dbReference type="PRINTS" id="PR00127">
    <property type="entry name" value="CLPPROTEASEP"/>
</dbReference>
<evidence type="ECO:0000313" key="10">
    <source>
        <dbReference type="Proteomes" id="UP000253740"/>
    </source>
</evidence>
<dbReference type="InterPro" id="IPR023562">
    <property type="entry name" value="ClpP/TepA"/>
</dbReference>
<name>A0A0K8QQ35_9GAMM</name>
<dbReference type="Gene3D" id="3.90.226.10">
    <property type="entry name" value="2-enoyl-CoA Hydratase, Chain A, domain 1"/>
    <property type="match status" value="1"/>
</dbReference>
<dbReference type="GO" id="GO:0004252">
    <property type="term" value="F:serine-type endopeptidase activity"/>
    <property type="evidence" value="ECO:0007669"/>
    <property type="project" value="InterPro"/>
</dbReference>
<dbReference type="EMBL" id="DF952378">
    <property type="protein sequence ID" value="GAN43854.1"/>
    <property type="molecule type" value="Genomic_DNA"/>
</dbReference>
<dbReference type="PANTHER" id="PTHR10381">
    <property type="entry name" value="ATP-DEPENDENT CLP PROTEASE PROTEOLYTIC SUBUNIT"/>
    <property type="match status" value="1"/>
</dbReference>
<protein>
    <recommendedName>
        <fullName evidence="6">ATP-dependent Clp protease proteolytic subunit</fullName>
    </recommendedName>
</protein>
<reference evidence="8" key="1">
    <citation type="submission" date="2015-03" db="EMBL/GenBank/DDBJ databases">
        <title>Draft genome sequence of Mizugakiibacter sediminis skMP5.</title>
        <authorList>
            <person name="Watanabe T."/>
            <person name="Kojima H."/>
            <person name="Fukui M."/>
        </authorList>
    </citation>
    <scope>NUCLEOTIDE SEQUENCE</scope>
    <source>
        <strain evidence="8">SkMP5</strain>
    </source>
</reference>
<accession>A0A0K8QQ35</accession>
<comment type="similarity">
    <text evidence="1 6">Belongs to the peptidase S14 family.</text>
</comment>